<dbReference type="PROSITE" id="PS50027">
    <property type="entry name" value="EGF_LAM_2"/>
    <property type="match status" value="7"/>
</dbReference>
<dbReference type="InterPro" id="IPR050440">
    <property type="entry name" value="Laminin/Netrin_ECM"/>
</dbReference>
<dbReference type="Pfam" id="PF00053">
    <property type="entry name" value="EGF_laminin"/>
    <property type="match status" value="10"/>
</dbReference>
<evidence type="ECO:0000256" key="13">
    <source>
        <dbReference type="SAM" id="SignalP"/>
    </source>
</evidence>
<dbReference type="GO" id="GO:0009888">
    <property type="term" value="P:tissue development"/>
    <property type="evidence" value="ECO:0007669"/>
    <property type="project" value="TreeGrafter"/>
</dbReference>
<feature type="domain" description="Laminin EGF-like" evidence="14">
    <location>
        <begin position="525"/>
        <end position="569"/>
    </location>
</feature>
<dbReference type="PROSITE" id="PS00022">
    <property type="entry name" value="EGF_1"/>
    <property type="match status" value="1"/>
</dbReference>
<feature type="domain" description="Laminin EGF-like" evidence="14">
    <location>
        <begin position="623"/>
        <end position="675"/>
    </location>
</feature>
<evidence type="ECO:0000256" key="7">
    <source>
        <dbReference type="ARBA" id="ARBA00022889"/>
    </source>
</evidence>
<evidence type="ECO:0000256" key="2">
    <source>
        <dbReference type="ARBA" id="ARBA00022525"/>
    </source>
</evidence>
<gene>
    <name evidence="16" type="primary">LAMA3</name>
</gene>
<feature type="disulfide bond" evidence="12">
    <location>
        <begin position="1240"/>
        <end position="1252"/>
    </location>
</feature>
<dbReference type="Ensembl" id="ENSSFOT00015076245.1">
    <property type="protein sequence ID" value="ENSSFOP00015066345.1"/>
    <property type="gene ID" value="ENSSFOG00015025688.1"/>
</dbReference>
<feature type="disulfide bond" evidence="12">
    <location>
        <begin position="525"/>
        <end position="537"/>
    </location>
</feature>
<dbReference type="SMART" id="SM00181">
    <property type="entry name" value="EGF"/>
    <property type="match status" value="6"/>
</dbReference>
<feature type="domain" description="Laminin EGF-like" evidence="14">
    <location>
        <begin position="1101"/>
        <end position="1146"/>
    </location>
</feature>
<evidence type="ECO:0000256" key="4">
    <source>
        <dbReference type="ARBA" id="ARBA00022729"/>
    </source>
</evidence>
<evidence type="ECO:0000256" key="5">
    <source>
        <dbReference type="ARBA" id="ARBA00022737"/>
    </source>
</evidence>
<keyword evidence="4 13" id="KW-0732">Signal</keyword>
<feature type="disulfide bond" evidence="12">
    <location>
        <begin position="463"/>
        <end position="480"/>
    </location>
</feature>
<dbReference type="InterPro" id="IPR002049">
    <property type="entry name" value="LE_dom"/>
</dbReference>
<keyword evidence="10" id="KW-0325">Glycoprotein</keyword>
<keyword evidence="6" id="KW-0084">Basement membrane</keyword>
<reference evidence="16" key="3">
    <citation type="submission" date="2025-09" db="UniProtKB">
        <authorList>
            <consortium name="Ensembl"/>
        </authorList>
    </citation>
    <scope>IDENTIFICATION</scope>
</reference>
<dbReference type="CDD" id="cd00055">
    <property type="entry name" value="EGF_Lam"/>
    <property type="match status" value="10"/>
</dbReference>
<feature type="domain" description="Laminin EGF-like" evidence="14">
    <location>
        <begin position="1240"/>
        <end position="1290"/>
    </location>
</feature>
<evidence type="ECO:0000259" key="15">
    <source>
        <dbReference type="PROSITE" id="PS51117"/>
    </source>
</evidence>
<keyword evidence="8" id="KW-0175">Coiled coil</keyword>
<dbReference type="PANTHER" id="PTHR10574">
    <property type="entry name" value="NETRIN/LAMININ-RELATED"/>
    <property type="match status" value="1"/>
</dbReference>
<dbReference type="GO" id="GO:0009887">
    <property type="term" value="P:animal organ morphogenesis"/>
    <property type="evidence" value="ECO:0007669"/>
    <property type="project" value="TreeGrafter"/>
</dbReference>
<feature type="domain" description="Laminin EGF-like" evidence="14">
    <location>
        <begin position="573"/>
        <end position="622"/>
    </location>
</feature>
<name>A0A8D0CEQ1_SCLFO</name>
<protein>
    <submittedName>
        <fullName evidence="16">Laminin subunit alpha 3</fullName>
    </submittedName>
</protein>
<evidence type="ECO:0000256" key="11">
    <source>
        <dbReference type="ARBA" id="ARBA00023292"/>
    </source>
</evidence>
<comment type="caution">
    <text evidence="12">Lacks conserved residue(s) required for the propagation of feature annotation.</text>
</comment>
<dbReference type="PROSITE" id="PS51117">
    <property type="entry name" value="LAMININ_NTER"/>
    <property type="match status" value="1"/>
</dbReference>
<dbReference type="GO" id="GO:0007411">
    <property type="term" value="P:axon guidance"/>
    <property type="evidence" value="ECO:0007669"/>
    <property type="project" value="TreeGrafter"/>
</dbReference>
<evidence type="ECO:0000256" key="3">
    <source>
        <dbReference type="ARBA" id="ARBA00022530"/>
    </source>
</evidence>
<feature type="disulfide bond" evidence="12">
    <location>
        <begin position="593"/>
        <end position="602"/>
    </location>
</feature>
<dbReference type="GO" id="GO:0005604">
    <property type="term" value="C:basement membrane"/>
    <property type="evidence" value="ECO:0007669"/>
    <property type="project" value="UniProtKB-SubCell"/>
</dbReference>
<dbReference type="SUPFAM" id="SSF57196">
    <property type="entry name" value="EGF/Laminin"/>
    <property type="match status" value="9"/>
</dbReference>
<dbReference type="FunFam" id="2.10.25.10:FF:000388">
    <property type="entry name" value="Laminin subunit alpha"/>
    <property type="match status" value="1"/>
</dbReference>
<sequence>MRSRLRCGRAALLLLLTASLVRFARAPVPGNEVTGFSLSPPYFNLAEGARISASATCGEDERGGARTELYCKLVGGPTTGPPSQTIQGQFCDYCNSNDPDRAHPASNAIDGTERWWQSPPLSKGLRYNEVNVTLDLGQLFHVAYVLIKFANSPRPELWVLERSVDFGRTYSPWQYFAHLKRECIETFGKPPNGRIVRDDDQICTTEYSRIVPLENGEIVVSLVNGRPGATNFTYSPLLRDFTKATNIRLRFLRTSTLLGHLISKAQRDPTVTRRYYYSIKDISVGGRCVCHGHAQVCGSRDPDNPSRFRCECQHNTCGESCDRCCPGFNQKPWRAATSDSANECQPCQCHSHATDCYYDPEVDRRRASLNIYGQYEGGGVCIHCQERCRRRCVCSASCVCACAACRCDPRTSAGCEDGSGRCICLLNFSGADCERCADGHHTYPSPCINCSLCASLPAPACRCGGLGVADPACDRRSGDCVCQPGFGGRQCDRCAPGYFSYPYCQGKGVRCTRLWEEIHSFPVPCNCDSTGAMDQTCGPRGQCRCHSNYAGLRCDQCAPGHYGFPSCVPSAGPCNPVGSEISTGDPFTGSCRCLANVEGRLCDRCKPLYWNLAVENLDGCIECQCDVKGTLSGVGECQQQNGECHCKPYACGHACNTCKDGYFQLQEMNYLGCQGCQCDVGGAVGTSCDEHSGECRCRQHVEGHACTRPVNSTETQRKQLSLHHPHHALLFSCRKFENLISTFSGWVMLLLLWRMSFLQYVTVDVVYFLSFLMSAYPTRHPTGSGLSKEVTLPPSPRPAFLTVPGNGFAEPFLLSPGKWIIHIRAVGVLLDYLVLVPSTYYEASILQERVTEPCTYLAKPEKADRSCLLYRHVPMDGFPSALASLGVFYPRRRRARQVRLLRPTPLHPEMASVSGQQVGGDMGSLACGTSKSVNERSGCICSSLISCLQSEISFSARVPATGLYVFLVQFLQPEHLSFPLEVLVDGGRSWPGSINASFCPHVSGCRDLVIAERRIALDVLQPELTVTLRVPRGKTLTLDYILVVPDESYTPELIREKLLDKSSDFINQCGADSFYIDSASRFCRDSARSLALFASDGALPCGCHSSGATSPTCEPLGGQCPCRPHVIGRQCTRCATGYYGFPYCRRCECGRRLCDEVTGQCICPPQTVRPSCDVCESQTFSYHPLLGCEGCDCSPTGVSPYAGLDCDRTTGQCTCKPRIAGRQCDRCAPGYYGFPECAPCSCNPAGVKPDICHPESGSCLCKRNVVGSRCDACRAGSFHFDAMNPDGCTTCFCFGATEQCRSSEHRRGKVGTLWSCAKRSDSRSSPSVRAEHQRATDSPHGSALVVCEHAKLAPGDARPGGGSFCVQLGQ</sequence>
<dbReference type="GO" id="GO:0005576">
    <property type="term" value="C:extracellular region"/>
    <property type="evidence" value="ECO:0007669"/>
    <property type="project" value="UniProtKB-ARBA"/>
</dbReference>
<evidence type="ECO:0000256" key="9">
    <source>
        <dbReference type="ARBA" id="ARBA00023157"/>
    </source>
</evidence>
<feature type="disulfide bond" evidence="12">
    <location>
        <begin position="1261"/>
        <end position="1270"/>
    </location>
</feature>
<feature type="disulfide bond" evidence="12">
    <location>
        <begin position="1103"/>
        <end position="1120"/>
    </location>
</feature>
<evidence type="ECO:0000256" key="1">
    <source>
        <dbReference type="ARBA" id="ARBA00004302"/>
    </source>
</evidence>
<dbReference type="PANTHER" id="PTHR10574:SF445">
    <property type="entry name" value="LAMININ SUBUNIT ALPHA 3"/>
    <property type="match status" value="1"/>
</dbReference>
<organism evidence="16 17">
    <name type="scientific">Scleropages formosus</name>
    <name type="common">Asian bonytongue</name>
    <name type="synonym">Osteoglossum formosum</name>
    <dbReference type="NCBI Taxonomy" id="113540"/>
    <lineage>
        <taxon>Eukaryota</taxon>
        <taxon>Metazoa</taxon>
        <taxon>Chordata</taxon>
        <taxon>Craniata</taxon>
        <taxon>Vertebrata</taxon>
        <taxon>Euteleostomi</taxon>
        <taxon>Actinopterygii</taxon>
        <taxon>Neopterygii</taxon>
        <taxon>Teleostei</taxon>
        <taxon>Osteoglossocephala</taxon>
        <taxon>Osteoglossomorpha</taxon>
        <taxon>Osteoglossiformes</taxon>
        <taxon>Osteoglossidae</taxon>
        <taxon>Scleropages</taxon>
    </lineage>
</organism>
<feature type="signal peptide" evidence="13">
    <location>
        <begin position="1"/>
        <end position="26"/>
    </location>
</feature>
<feature type="disulfide bond" evidence="12">
    <location>
        <begin position="1242"/>
        <end position="1259"/>
    </location>
</feature>
<dbReference type="FunFam" id="2.10.25.10:FF:000069">
    <property type="entry name" value="Laminin subunit alpha 1"/>
    <property type="match status" value="1"/>
</dbReference>
<feature type="domain" description="Laminin EGF-like" evidence="14">
    <location>
        <begin position="1191"/>
        <end position="1239"/>
    </location>
</feature>
<evidence type="ECO:0000256" key="12">
    <source>
        <dbReference type="PROSITE-ProRule" id="PRU00460"/>
    </source>
</evidence>
<evidence type="ECO:0000256" key="10">
    <source>
        <dbReference type="ARBA" id="ARBA00023180"/>
    </source>
</evidence>
<dbReference type="InterPro" id="IPR000742">
    <property type="entry name" value="EGF"/>
</dbReference>
<dbReference type="SMART" id="SM00136">
    <property type="entry name" value="LamNT"/>
    <property type="match status" value="1"/>
</dbReference>
<evidence type="ECO:0000259" key="14">
    <source>
        <dbReference type="PROSITE" id="PS50027"/>
    </source>
</evidence>
<feature type="domain" description="Laminin N-terminal" evidence="15">
    <location>
        <begin position="34"/>
        <end position="287"/>
    </location>
</feature>
<dbReference type="FunFam" id="2.10.25.10:FF:000034">
    <property type="entry name" value="Laminin subunit alpha 3"/>
    <property type="match status" value="1"/>
</dbReference>
<dbReference type="Proteomes" id="UP000694397">
    <property type="component" value="Chromosome 7"/>
</dbReference>
<dbReference type="Gene3D" id="2.170.300.10">
    <property type="entry name" value="Tie2 ligand-binding domain superfamily"/>
    <property type="match status" value="1"/>
</dbReference>
<dbReference type="GO" id="GO:0007155">
    <property type="term" value="P:cell adhesion"/>
    <property type="evidence" value="ECO:0007669"/>
    <property type="project" value="UniProtKB-KW"/>
</dbReference>
<dbReference type="FunFam" id="2.10.25.10:FF:000209">
    <property type="entry name" value="Laminin subunit alpha 5"/>
    <property type="match status" value="1"/>
</dbReference>
<feature type="disulfide bond" evidence="12">
    <location>
        <begin position="461"/>
        <end position="473"/>
    </location>
</feature>
<keyword evidence="9 12" id="KW-1015">Disulfide bond</keyword>
<feature type="disulfide bond" evidence="12">
    <location>
        <begin position="574"/>
        <end position="591"/>
    </location>
</feature>
<evidence type="ECO:0000313" key="16">
    <source>
        <dbReference type="Ensembl" id="ENSSFOP00015066345.1"/>
    </source>
</evidence>
<dbReference type="FunFam" id="2.10.25.10:FF:000083">
    <property type="entry name" value="Laminin subunit alpha"/>
    <property type="match status" value="2"/>
</dbReference>
<keyword evidence="5" id="KW-0677">Repeat</keyword>
<dbReference type="Gene3D" id="2.60.120.260">
    <property type="entry name" value="Galactose-binding domain-like"/>
    <property type="match status" value="1"/>
</dbReference>
<feature type="disulfide bond" evidence="12">
    <location>
        <begin position="646"/>
        <end position="655"/>
    </location>
</feature>
<keyword evidence="7" id="KW-0130">Cell adhesion</keyword>
<dbReference type="FunFam" id="2.10.25.10:FF:000090">
    <property type="entry name" value="laminin subunit alpha"/>
    <property type="match status" value="1"/>
</dbReference>
<feature type="disulfide bond" evidence="12">
    <location>
        <begin position="545"/>
        <end position="554"/>
    </location>
</feature>
<keyword evidence="2" id="KW-0964">Secreted</keyword>
<dbReference type="SMART" id="SM00180">
    <property type="entry name" value="EGF_Lam"/>
    <property type="match status" value="11"/>
</dbReference>
<comment type="subcellular location">
    <subcellularLocation>
        <location evidence="1">Secreted</location>
        <location evidence="1">Extracellular space</location>
        <location evidence="1">Extracellular matrix</location>
        <location evidence="1">Basement membrane</location>
    </subcellularLocation>
</comment>
<evidence type="ECO:0000256" key="6">
    <source>
        <dbReference type="ARBA" id="ARBA00022869"/>
    </source>
</evidence>
<feature type="disulfide bond" evidence="12">
    <location>
        <begin position="1122"/>
        <end position="1131"/>
    </location>
</feature>
<feature type="chain" id="PRO_5034239667" evidence="13">
    <location>
        <begin position="27"/>
        <end position="1370"/>
    </location>
</feature>
<dbReference type="PRINTS" id="PR00011">
    <property type="entry name" value="EGFLAMININ"/>
</dbReference>
<keyword evidence="3" id="KW-0272">Extracellular matrix</keyword>
<feature type="disulfide bond" evidence="12">
    <location>
        <begin position="1215"/>
        <end position="1224"/>
    </location>
</feature>
<dbReference type="GeneTree" id="ENSGT00940000155638"/>
<feature type="disulfide bond" evidence="12">
    <location>
        <begin position="1101"/>
        <end position="1113"/>
    </location>
</feature>
<dbReference type="OrthoDB" id="5984158at2759"/>
<proteinExistence type="predicted"/>
<dbReference type="Pfam" id="PF00055">
    <property type="entry name" value="Laminin_N"/>
    <property type="match status" value="1"/>
</dbReference>
<keyword evidence="17" id="KW-1185">Reference proteome</keyword>
<dbReference type="PROSITE" id="PS01248">
    <property type="entry name" value="EGF_LAM_1"/>
    <property type="match status" value="4"/>
</dbReference>
<feature type="domain" description="Laminin EGF-like" evidence="14">
    <location>
        <begin position="461"/>
        <end position="513"/>
    </location>
</feature>
<dbReference type="GO" id="GO:0005201">
    <property type="term" value="F:extracellular matrix structural constituent"/>
    <property type="evidence" value="ECO:0007669"/>
    <property type="project" value="TreeGrafter"/>
</dbReference>
<feature type="disulfide bond" evidence="12">
    <location>
        <begin position="482"/>
        <end position="491"/>
    </location>
</feature>
<reference evidence="16" key="2">
    <citation type="submission" date="2025-08" db="UniProtKB">
        <authorList>
            <consortium name="Ensembl"/>
        </authorList>
    </citation>
    <scope>IDENTIFICATION</scope>
</reference>
<accession>A0A8D0CEQ1</accession>
<reference evidence="16 17" key="1">
    <citation type="submission" date="2019-04" db="EMBL/GenBank/DDBJ databases">
        <authorList>
            <consortium name="Wellcome Sanger Institute Data Sharing"/>
        </authorList>
    </citation>
    <scope>NUCLEOTIDE SEQUENCE [LARGE SCALE GENOMIC DNA]</scope>
</reference>
<dbReference type="Gene3D" id="2.10.25.10">
    <property type="entry name" value="Laminin"/>
    <property type="match status" value="8"/>
</dbReference>
<dbReference type="InterPro" id="IPR008211">
    <property type="entry name" value="Laminin_N"/>
</dbReference>
<evidence type="ECO:0000256" key="8">
    <source>
        <dbReference type="ARBA" id="ARBA00023054"/>
    </source>
</evidence>
<evidence type="ECO:0000313" key="17">
    <source>
        <dbReference type="Proteomes" id="UP000694397"/>
    </source>
</evidence>
<dbReference type="FunFam" id="2.10.25.10:FF:000084">
    <property type="entry name" value="Laminin subunit alpha 3"/>
    <property type="match status" value="1"/>
</dbReference>
<keyword evidence="11 12" id="KW-0424">Laminin EGF-like domain</keyword>
<dbReference type="FunFam" id="2.60.120.260:FF:000092">
    <property type="entry name" value="Laminin subunit alpha-3"/>
    <property type="match status" value="1"/>
</dbReference>